<sequence length="280" mass="31277">MTNATSIKNLSNIQAKSFQVHPYHLVEPSPWPLGAAVACLILTLGAAMKFHGYLAGDIALPLGLLLVLSTMALWWRDVVRESTYQGYHTNAVKYGITLGVILFIISEIMLFFSIFWAFFHSSLAPSVELGSTWPPVGIEPLNPFEVPLLNTIILLTSGCTVTVSHAKIISGDRRATILYLILTILLAWSFLGLQGVEYVNAPFTIADSVYGSTFYLSTGFHGLHVLIGTIFLTVCLNRIMSYHLTAQHHLGFEYAIWYWHVVDVIWLFLFISVYYWGNSV</sequence>
<evidence type="ECO:0000256" key="5">
    <source>
        <dbReference type="ARBA" id="ARBA00022967"/>
    </source>
</evidence>
<geneLocation type="mitochondrion" evidence="11"/>
<evidence type="ECO:0000256" key="9">
    <source>
        <dbReference type="SAM" id="Phobius"/>
    </source>
</evidence>
<keyword evidence="5" id="KW-1278">Translocase</keyword>
<dbReference type="GO" id="GO:0045277">
    <property type="term" value="C:respiratory chain complex IV"/>
    <property type="evidence" value="ECO:0007669"/>
    <property type="project" value="UniProtKB-ARBA"/>
</dbReference>
<dbReference type="InterPro" id="IPR024791">
    <property type="entry name" value="Cyt_c/ubiquinol_Oxase_su3"/>
</dbReference>
<proteinExistence type="inferred from homology"/>
<dbReference type="InterPro" id="IPR033945">
    <property type="entry name" value="Cyt_c_oxase_su3_dom"/>
</dbReference>
<evidence type="ECO:0000256" key="6">
    <source>
        <dbReference type="ARBA" id="ARBA00022989"/>
    </source>
</evidence>
<dbReference type="Gene3D" id="1.10.287.70">
    <property type="match status" value="1"/>
</dbReference>
<dbReference type="GO" id="GO:0006123">
    <property type="term" value="P:mitochondrial electron transport, cytochrome c to oxygen"/>
    <property type="evidence" value="ECO:0007669"/>
    <property type="project" value="UniProtKB-ARBA"/>
</dbReference>
<feature type="transmembrane region" description="Helical" evidence="9">
    <location>
        <begin position="54"/>
        <end position="75"/>
    </location>
</feature>
<feature type="domain" description="Heme-copper oxidase subunit III family profile" evidence="10">
    <location>
        <begin position="19"/>
        <end position="278"/>
    </location>
</feature>
<feature type="transmembrane region" description="Helical" evidence="9">
    <location>
        <begin position="95"/>
        <end position="119"/>
    </location>
</feature>
<evidence type="ECO:0000256" key="1">
    <source>
        <dbReference type="ARBA" id="ARBA00004225"/>
    </source>
</evidence>
<dbReference type="FunFam" id="1.10.287.70:FF:000082">
    <property type="entry name" value="Cytochrome c oxidase subunit 3"/>
    <property type="match status" value="1"/>
</dbReference>
<gene>
    <name evidence="11" type="primary">cox3</name>
</gene>
<dbReference type="PANTHER" id="PTHR11403:SF7">
    <property type="entry name" value="CYTOCHROME C OXIDASE SUBUNIT 3"/>
    <property type="match status" value="1"/>
</dbReference>
<comment type="function">
    <text evidence="8">Component of the cytochrome c oxidase, the last enzyme in the mitochondrial electron transport chain which drives oxidative phosphorylation. The respiratory chain contains 3 multisubunit complexes succinate dehydrogenase (complex II, CII), ubiquinol-cytochrome c oxidoreductase (cytochrome b-c1 complex, complex III, CIII) and cytochrome c oxidase (complex IV, CIV), that cooperate to transfer electrons derived from NADH and succinate to molecular oxygen, creating an electrochemical gradient over the inner membrane that drives transmembrane transport and the ATP synthase. Cytochrome c oxidase is the component of the respiratory chain that catalyzes the reduction of oxygen to water. Electrons originating from reduced cytochrome c in the intermembrane space (IMS) are transferred via the dinuclear copper A center (CU(A)) of subunit 2 and heme A of subunit 1 to the active site in subunit 1, a binuclear center (BNC) formed by heme A3 and copper B (CU(B)). The BNC reduces molecular oxygen to 2 water molecules using 4 electrons from cytochrome c in the IMS and 4 protons from the mitochondrial matrix.</text>
</comment>
<evidence type="ECO:0000259" key="10">
    <source>
        <dbReference type="PROSITE" id="PS50253"/>
    </source>
</evidence>
<comment type="similarity">
    <text evidence="2 8">Belongs to the cytochrome c oxidase subunit 3 family.</text>
</comment>
<feature type="transmembrane region" description="Helical" evidence="9">
    <location>
        <begin position="214"/>
        <end position="236"/>
    </location>
</feature>
<evidence type="ECO:0000256" key="7">
    <source>
        <dbReference type="ARBA" id="ARBA00023136"/>
    </source>
</evidence>
<dbReference type="PANTHER" id="PTHR11403">
    <property type="entry name" value="CYTOCHROME C OXIDASE SUBUNIT III"/>
    <property type="match status" value="1"/>
</dbReference>
<keyword evidence="7 9" id="KW-0472">Membrane</keyword>
<organism evidence="11">
    <name type="scientific">Blastocladiella sp</name>
    <dbReference type="NCBI Taxonomy" id="2169676"/>
    <lineage>
        <taxon>Eukaryota</taxon>
        <taxon>Fungi</taxon>
        <taxon>Fungi incertae sedis</taxon>
        <taxon>Blastocladiomycota</taxon>
        <taxon>Blastocladiomycetes</taxon>
        <taxon>Blastocladiales</taxon>
        <taxon>Blastocladiaceae</taxon>
        <taxon>Blastocladiella</taxon>
    </lineage>
</organism>
<evidence type="ECO:0000256" key="4">
    <source>
        <dbReference type="ARBA" id="ARBA00022692"/>
    </source>
</evidence>
<keyword evidence="6 9" id="KW-1133">Transmembrane helix</keyword>
<name>A0A890JLF4_9FUNG</name>
<comment type="subcellular location">
    <subcellularLocation>
        <location evidence="1">Mitochondrion membrane</location>
        <topology evidence="1">Multi-pass membrane protein</topology>
    </subcellularLocation>
</comment>
<feature type="transmembrane region" description="Helical" evidence="9">
    <location>
        <begin position="257"/>
        <end position="277"/>
    </location>
</feature>
<evidence type="ECO:0000256" key="8">
    <source>
        <dbReference type="RuleBase" id="RU003375"/>
    </source>
</evidence>
<dbReference type="GO" id="GO:0004129">
    <property type="term" value="F:cytochrome-c oxidase activity"/>
    <property type="evidence" value="ECO:0007669"/>
    <property type="project" value="InterPro"/>
</dbReference>
<keyword evidence="8 11" id="KW-0496">Mitochondrion</keyword>
<dbReference type="SUPFAM" id="SSF81452">
    <property type="entry name" value="Cytochrome c oxidase subunit III-like"/>
    <property type="match status" value="1"/>
</dbReference>
<evidence type="ECO:0000256" key="2">
    <source>
        <dbReference type="ARBA" id="ARBA00010581"/>
    </source>
</evidence>
<dbReference type="Pfam" id="PF00510">
    <property type="entry name" value="COX3"/>
    <property type="match status" value="1"/>
</dbReference>
<reference evidence="11" key="1">
    <citation type="journal article" date="2020" name="Mitochondrial DNA Part B Resour">
        <title>Mitochondrial genome characterization and phylogenetic analysis of Blastocladiella sp. (Blastocladiales: Blastocladiaceae).</title>
        <authorList>
            <person name="Wang X."/>
            <person name="Liu N."/>
        </authorList>
    </citation>
    <scope>NUCLEOTIDE SEQUENCE</scope>
</reference>
<dbReference type="InterPro" id="IPR035973">
    <property type="entry name" value="Cyt_c_oxidase_su3-like_sf"/>
</dbReference>
<dbReference type="GO" id="GO:0031966">
    <property type="term" value="C:mitochondrial membrane"/>
    <property type="evidence" value="ECO:0007669"/>
    <property type="project" value="UniProtKB-SubCell"/>
</dbReference>
<dbReference type="InterPro" id="IPR000298">
    <property type="entry name" value="Cyt_c_oxidase-like_su3"/>
</dbReference>
<protein>
    <recommendedName>
        <fullName evidence="3 8">Cytochrome c oxidase subunit 3</fullName>
    </recommendedName>
</protein>
<dbReference type="AlphaFoldDB" id="A0A890JLF4"/>
<dbReference type="Gene3D" id="1.20.120.80">
    <property type="entry name" value="Cytochrome c oxidase, subunit III, four-helix bundle"/>
    <property type="match status" value="1"/>
</dbReference>
<keyword evidence="4 8" id="KW-0812">Transmembrane</keyword>
<dbReference type="InterPro" id="IPR013833">
    <property type="entry name" value="Cyt_c_oxidase_su3_a-hlx"/>
</dbReference>
<dbReference type="CDD" id="cd01665">
    <property type="entry name" value="Cyt_c_Oxidase_III"/>
    <property type="match status" value="1"/>
</dbReference>
<evidence type="ECO:0000256" key="3">
    <source>
        <dbReference type="ARBA" id="ARBA00015944"/>
    </source>
</evidence>
<accession>A0A890JLF4</accession>
<feature type="transmembrane region" description="Helical" evidence="9">
    <location>
        <begin position="177"/>
        <end position="194"/>
    </location>
</feature>
<evidence type="ECO:0000313" key="11">
    <source>
        <dbReference type="EMBL" id="QRH18113.1"/>
    </source>
</evidence>
<dbReference type="FunFam" id="1.20.120.80:FF:000002">
    <property type="entry name" value="Cytochrome c oxidase subunit 3"/>
    <property type="match status" value="1"/>
</dbReference>
<dbReference type="PROSITE" id="PS50253">
    <property type="entry name" value="COX3"/>
    <property type="match status" value="1"/>
</dbReference>
<dbReference type="EMBL" id="MN873040">
    <property type="protein sequence ID" value="QRH18113.1"/>
    <property type="molecule type" value="Genomic_DNA"/>
</dbReference>